<protein>
    <submittedName>
        <fullName evidence="1">Uncharacterized protein</fullName>
    </submittedName>
</protein>
<sequence length="44" mass="4504">MHIGAAEFLGELSAVPGIVLNMIGNGHLPGVVTMAAEALRPLVH</sequence>
<dbReference type="Proteomes" id="UP001499938">
    <property type="component" value="Unassembled WGS sequence"/>
</dbReference>
<organism evidence="1 2">
    <name type="scientific">Nostocoides veronense</name>
    <dbReference type="NCBI Taxonomy" id="330836"/>
    <lineage>
        <taxon>Bacteria</taxon>
        <taxon>Bacillati</taxon>
        <taxon>Actinomycetota</taxon>
        <taxon>Actinomycetes</taxon>
        <taxon>Micrococcales</taxon>
        <taxon>Intrasporangiaceae</taxon>
        <taxon>Nostocoides</taxon>
    </lineage>
</organism>
<comment type="caution">
    <text evidence="1">The sequence shown here is derived from an EMBL/GenBank/DDBJ whole genome shotgun (WGS) entry which is preliminary data.</text>
</comment>
<evidence type="ECO:0000313" key="1">
    <source>
        <dbReference type="EMBL" id="GAA1802143.1"/>
    </source>
</evidence>
<proteinExistence type="predicted"/>
<keyword evidence="2" id="KW-1185">Reference proteome</keyword>
<accession>A0ABN2LXB7</accession>
<reference evidence="1 2" key="1">
    <citation type="journal article" date="2019" name="Int. J. Syst. Evol. Microbiol.">
        <title>The Global Catalogue of Microorganisms (GCM) 10K type strain sequencing project: providing services to taxonomists for standard genome sequencing and annotation.</title>
        <authorList>
            <consortium name="The Broad Institute Genomics Platform"/>
            <consortium name="The Broad Institute Genome Sequencing Center for Infectious Disease"/>
            <person name="Wu L."/>
            <person name="Ma J."/>
        </authorList>
    </citation>
    <scope>NUCLEOTIDE SEQUENCE [LARGE SCALE GENOMIC DNA]</scope>
    <source>
        <strain evidence="1 2">JCM 15592</strain>
    </source>
</reference>
<evidence type="ECO:0000313" key="2">
    <source>
        <dbReference type="Proteomes" id="UP001499938"/>
    </source>
</evidence>
<dbReference type="RefSeq" id="WP_344086512.1">
    <property type="nucleotide sequence ID" value="NZ_BAAAPO010000042.1"/>
</dbReference>
<gene>
    <name evidence="1" type="ORF">GCM10009811_27410</name>
</gene>
<name>A0ABN2LXB7_9MICO</name>
<dbReference type="EMBL" id="BAAAPO010000042">
    <property type="protein sequence ID" value="GAA1802143.1"/>
    <property type="molecule type" value="Genomic_DNA"/>
</dbReference>